<dbReference type="Proteomes" id="UP000187609">
    <property type="component" value="Unassembled WGS sequence"/>
</dbReference>
<protein>
    <submittedName>
        <fullName evidence="2">Uncharacterized protein</fullName>
    </submittedName>
</protein>
<sequence length="130" mass="13953">MEEPSCRVPIMFGAKLTSTPGGAHAGVIGENASVDEATGEMKEESEKEVPESQIGISGVTASVDEAVGEMKEQSKKEVPKSQTVIYKPELLHEVLPEMQKRKRCPAKVVQSPYSTVFDSVSSSDDVAAKE</sequence>
<accession>A0A1J6J4D1</accession>
<proteinExistence type="predicted"/>
<name>A0A1J6J4D1_NICAT</name>
<evidence type="ECO:0000256" key="1">
    <source>
        <dbReference type="SAM" id="MobiDB-lite"/>
    </source>
</evidence>
<evidence type="ECO:0000313" key="3">
    <source>
        <dbReference type="Proteomes" id="UP000187609"/>
    </source>
</evidence>
<dbReference type="AlphaFoldDB" id="A0A1J6J4D1"/>
<keyword evidence="3" id="KW-1185">Reference proteome</keyword>
<dbReference type="EMBL" id="MJEQ01037188">
    <property type="protein sequence ID" value="OIT02121.1"/>
    <property type="molecule type" value="Genomic_DNA"/>
</dbReference>
<dbReference type="Gramene" id="OIT02121">
    <property type="protein sequence ID" value="OIT02121"/>
    <property type="gene ID" value="A4A49_00175"/>
</dbReference>
<organism evidence="2 3">
    <name type="scientific">Nicotiana attenuata</name>
    <name type="common">Coyote tobacco</name>
    <dbReference type="NCBI Taxonomy" id="49451"/>
    <lineage>
        <taxon>Eukaryota</taxon>
        <taxon>Viridiplantae</taxon>
        <taxon>Streptophyta</taxon>
        <taxon>Embryophyta</taxon>
        <taxon>Tracheophyta</taxon>
        <taxon>Spermatophyta</taxon>
        <taxon>Magnoliopsida</taxon>
        <taxon>eudicotyledons</taxon>
        <taxon>Gunneridae</taxon>
        <taxon>Pentapetalae</taxon>
        <taxon>asterids</taxon>
        <taxon>lamiids</taxon>
        <taxon>Solanales</taxon>
        <taxon>Solanaceae</taxon>
        <taxon>Nicotianoideae</taxon>
        <taxon>Nicotianeae</taxon>
        <taxon>Nicotiana</taxon>
    </lineage>
</organism>
<feature type="region of interest" description="Disordered" evidence="1">
    <location>
        <begin position="35"/>
        <end position="57"/>
    </location>
</feature>
<feature type="compositionally biased region" description="Basic and acidic residues" evidence="1">
    <location>
        <begin position="39"/>
        <end position="50"/>
    </location>
</feature>
<evidence type="ECO:0000313" key="2">
    <source>
        <dbReference type="EMBL" id="OIT02121.1"/>
    </source>
</evidence>
<comment type="caution">
    <text evidence="2">The sequence shown here is derived from an EMBL/GenBank/DDBJ whole genome shotgun (WGS) entry which is preliminary data.</text>
</comment>
<reference evidence="2" key="1">
    <citation type="submission" date="2016-11" db="EMBL/GenBank/DDBJ databases">
        <title>The genome of Nicotiana attenuata.</title>
        <authorList>
            <person name="Xu S."/>
            <person name="Brockmoeller T."/>
            <person name="Gaquerel E."/>
            <person name="Navarro A."/>
            <person name="Kuhl H."/>
            <person name="Gase K."/>
            <person name="Ling Z."/>
            <person name="Zhou W."/>
            <person name="Kreitzer C."/>
            <person name="Stanke M."/>
            <person name="Tang H."/>
            <person name="Lyons E."/>
            <person name="Pandey P."/>
            <person name="Pandey S.P."/>
            <person name="Timmermann B."/>
            <person name="Baldwin I.T."/>
        </authorList>
    </citation>
    <scope>NUCLEOTIDE SEQUENCE [LARGE SCALE GENOMIC DNA]</scope>
    <source>
        <strain evidence="2">UT</strain>
    </source>
</reference>
<gene>
    <name evidence="2" type="ORF">A4A49_00175</name>
</gene>